<dbReference type="RefSeq" id="XP_001417291.1">
    <property type="nucleotide sequence ID" value="XM_001417254.1"/>
</dbReference>
<dbReference type="AlphaFoldDB" id="A4RWA1"/>
<dbReference type="Gramene" id="ABO95584">
    <property type="protein sequence ID" value="ABO95584"/>
    <property type="gene ID" value="OSTLU_6671"/>
</dbReference>
<dbReference type="GeneID" id="5001484"/>
<feature type="domain" description="J" evidence="3">
    <location>
        <begin position="27"/>
        <end position="94"/>
    </location>
</feature>
<dbReference type="PANTHER" id="PTHR44916:SF1">
    <property type="entry name" value="CHAPERONE DNAJ-DOMAIN SUPERFAMILY PROTEIN-RELATED"/>
    <property type="match status" value="1"/>
</dbReference>
<dbReference type="OrthoDB" id="496696at2759"/>
<dbReference type="Proteomes" id="UP000001568">
    <property type="component" value="Chromosome 4"/>
</dbReference>
<feature type="region of interest" description="Disordered" evidence="2">
    <location>
        <begin position="1"/>
        <end position="23"/>
    </location>
</feature>
<evidence type="ECO:0000313" key="5">
    <source>
        <dbReference type="Proteomes" id="UP000001568"/>
    </source>
</evidence>
<dbReference type="eggNOG" id="KOG0719">
    <property type="taxonomic scope" value="Eukaryota"/>
</dbReference>
<dbReference type="PANTHER" id="PTHR44916">
    <property type="entry name" value="CHAPERONE DNAJ-DOMAIN SUPERFAMILY PROTEIN-RELATED"/>
    <property type="match status" value="1"/>
</dbReference>
<gene>
    <name evidence="4" type="ORF">OSTLU_6671</name>
</gene>
<name>A4RWA1_OSTLU</name>
<feature type="compositionally biased region" description="Acidic residues" evidence="2">
    <location>
        <begin position="7"/>
        <end position="20"/>
    </location>
</feature>
<keyword evidence="1" id="KW-0175">Coiled coil</keyword>
<dbReference type="InterPro" id="IPR042977">
    <property type="entry name" value="AtJ6-like"/>
</dbReference>
<organism evidence="4 5">
    <name type="scientific">Ostreococcus lucimarinus (strain CCE9901)</name>
    <dbReference type="NCBI Taxonomy" id="436017"/>
    <lineage>
        <taxon>Eukaryota</taxon>
        <taxon>Viridiplantae</taxon>
        <taxon>Chlorophyta</taxon>
        <taxon>Mamiellophyceae</taxon>
        <taxon>Mamiellales</taxon>
        <taxon>Bathycoccaceae</taxon>
        <taxon>Ostreococcus</taxon>
    </lineage>
</organism>
<dbReference type="InterPro" id="IPR056453">
    <property type="entry name" value="HTH_DNAJC9"/>
</dbReference>
<evidence type="ECO:0000256" key="1">
    <source>
        <dbReference type="SAM" id="Coils"/>
    </source>
</evidence>
<dbReference type="SUPFAM" id="SSF46565">
    <property type="entry name" value="Chaperone J-domain"/>
    <property type="match status" value="1"/>
</dbReference>
<dbReference type="PRINTS" id="PR00625">
    <property type="entry name" value="JDOMAIN"/>
</dbReference>
<dbReference type="InterPro" id="IPR036869">
    <property type="entry name" value="J_dom_sf"/>
</dbReference>
<sequence>MSRDADADASDADADASDADDAPRGEDLYAILGLRKEANPSAKDIKRAYHRKALELHPDKNVGDASAAGKFQTLQRVYGVLSDETKRRTYDATGRVEDAELGGEAFQNLYEYYRGAYKEVSTEDIEAFEREYRGSEAEKRDVLERYAKYEGDMTRVFAWVMCSEEADDSHRFADVVDEAVRDGRAESYAVYEAWAREVRKRKAPKDPLGARKVKKGTKKGGGDDADLFALIQRKNAMRADQADDMFAALEAKY</sequence>
<dbReference type="KEGG" id="olu:OSTLU_6671"/>
<accession>A4RWA1</accession>
<dbReference type="CDD" id="cd06257">
    <property type="entry name" value="DnaJ"/>
    <property type="match status" value="1"/>
</dbReference>
<reference evidence="4 5" key="1">
    <citation type="journal article" date="2007" name="Proc. Natl. Acad. Sci. U.S.A.">
        <title>The tiny eukaryote Ostreococcus provides genomic insights into the paradox of plankton speciation.</title>
        <authorList>
            <person name="Palenik B."/>
            <person name="Grimwood J."/>
            <person name="Aerts A."/>
            <person name="Rouze P."/>
            <person name="Salamov A."/>
            <person name="Putnam N."/>
            <person name="Dupont C."/>
            <person name="Jorgensen R."/>
            <person name="Derelle E."/>
            <person name="Rombauts S."/>
            <person name="Zhou K."/>
            <person name="Otillar R."/>
            <person name="Merchant S.S."/>
            <person name="Podell S."/>
            <person name="Gaasterland T."/>
            <person name="Napoli C."/>
            <person name="Gendler K."/>
            <person name="Manuell A."/>
            <person name="Tai V."/>
            <person name="Vallon O."/>
            <person name="Piganeau G."/>
            <person name="Jancek S."/>
            <person name="Heijde M."/>
            <person name="Jabbari K."/>
            <person name="Bowler C."/>
            <person name="Lohr M."/>
            <person name="Robbens S."/>
            <person name="Werner G."/>
            <person name="Dubchak I."/>
            <person name="Pazour G.J."/>
            <person name="Ren Q."/>
            <person name="Paulsen I."/>
            <person name="Delwiche C."/>
            <person name="Schmutz J."/>
            <person name="Rokhsar D."/>
            <person name="Van de Peer Y."/>
            <person name="Moreau H."/>
            <person name="Grigoriev I.V."/>
        </authorList>
    </citation>
    <scope>NUCLEOTIDE SEQUENCE [LARGE SCALE GENOMIC DNA]</scope>
    <source>
        <strain evidence="4 5">CCE9901</strain>
    </source>
</reference>
<dbReference type="EMBL" id="CP000584">
    <property type="protein sequence ID" value="ABO95584.1"/>
    <property type="molecule type" value="Genomic_DNA"/>
</dbReference>
<dbReference type="HOGENOM" id="CLU_055868_2_1_1"/>
<dbReference type="Pfam" id="PF00226">
    <property type="entry name" value="DnaJ"/>
    <property type="match status" value="1"/>
</dbReference>
<protein>
    <recommendedName>
        <fullName evidence="3">J domain-containing protein</fullName>
    </recommendedName>
</protein>
<dbReference type="InterPro" id="IPR001623">
    <property type="entry name" value="DnaJ_domain"/>
</dbReference>
<evidence type="ECO:0000313" key="4">
    <source>
        <dbReference type="EMBL" id="ABO95584.1"/>
    </source>
</evidence>
<evidence type="ECO:0000256" key="2">
    <source>
        <dbReference type="SAM" id="MobiDB-lite"/>
    </source>
</evidence>
<dbReference type="Pfam" id="PF23302">
    <property type="entry name" value="HTH_DNAJC9"/>
    <property type="match status" value="1"/>
</dbReference>
<proteinExistence type="predicted"/>
<dbReference type="SMART" id="SM00271">
    <property type="entry name" value="DnaJ"/>
    <property type="match status" value="1"/>
</dbReference>
<evidence type="ECO:0000259" key="3">
    <source>
        <dbReference type="PROSITE" id="PS50076"/>
    </source>
</evidence>
<keyword evidence="5" id="KW-1185">Reference proteome</keyword>
<dbReference type="Gene3D" id="1.10.287.110">
    <property type="entry name" value="DnaJ domain"/>
    <property type="match status" value="1"/>
</dbReference>
<feature type="coiled-coil region" evidence="1">
    <location>
        <begin position="118"/>
        <end position="145"/>
    </location>
</feature>
<dbReference type="PROSITE" id="PS50076">
    <property type="entry name" value="DNAJ_2"/>
    <property type="match status" value="1"/>
</dbReference>
<feature type="non-terminal residue" evidence="4">
    <location>
        <position position="253"/>
    </location>
</feature>
<feature type="region of interest" description="Disordered" evidence="2">
    <location>
        <begin position="201"/>
        <end position="224"/>
    </location>
</feature>
<dbReference type="OMA" id="WLDLWSK"/>